<dbReference type="GeneID" id="64631448"/>
<reference evidence="2" key="1">
    <citation type="journal article" date="2020" name="New Phytol.">
        <title>Comparative genomics reveals dynamic genome evolution in host specialist ectomycorrhizal fungi.</title>
        <authorList>
            <person name="Lofgren L.A."/>
            <person name="Nguyen N.H."/>
            <person name="Vilgalys R."/>
            <person name="Ruytinx J."/>
            <person name="Liao H.L."/>
            <person name="Branco S."/>
            <person name="Kuo A."/>
            <person name="LaButti K."/>
            <person name="Lipzen A."/>
            <person name="Andreopoulos W."/>
            <person name="Pangilinan J."/>
            <person name="Riley R."/>
            <person name="Hundley H."/>
            <person name="Na H."/>
            <person name="Barry K."/>
            <person name="Grigoriev I.V."/>
            <person name="Stajich J.E."/>
            <person name="Kennedy P.G."/>
        </authorList>
    </citation>
    <scope>NUCLEOTIDE SEQUENCE</scope>
    <source>
        <strain evidence="2">MN1</strain>
    </source>
</reference>
<keyword evidence="1" id="KW-0732">Signal</keyword>
<proteinExistence type="predicted"/>
<protein>
    <recommendedName>
        <fullName evidence="4">Hydrophobin</fullName>
    </recommendedName>
</protein>
<keyword evidence="3" id="KW-1185">Reference proteome</keyword>
<dbReference type="Proteomes" id="UP000807769">
    <property type="component" value="Unassembled WGS sequence"/>
</dbReference>
<evidence type="ECO:0000313" key="2">
    <source>
        <dbReference type="EMBL" id="KAG1796884.1"/>
    </source>
</evidence>
<evidence type="ECO:0000313" key="3">
    <source>
        <dbReference type="Proteomes" id="UP000807769"/>
    </source>
</evidence>
<feature type="chain" id="PRO_5040332322" description="Hydrophobin" evidence="1">
    <location>
        <begin position="21"/>
        <end position="99"/>
    </location>
</feature>
<evidence type="ECO:0000256" key="1">
    <source>
        <dbReference type="SAM" id="SignalP"/>
    </source>
</evidence>
<organism evidence="2 3">
    <name type="scientific">Suillus subaureus</name>
    <dbReference type="NCBI Taxonomy" id="48587"/>
    <lineage>
        <taxon>Eukaryota</taxon>
        <taxon>Fungi</taxon>
        <taxon>Dikarya</taxon>
        <taxon>Basidiomycota</taxon>
        <taxon>Agaricomycotina</taxon>
        <taxon>Agaricomycetes</taxon>
        <taxon>Agaricomycetidae</taxon>
        <taxon>Boletales</taxon>
        <taxon>Suillineae</taxon>
        <taxon>Suillaceae</taxon>
        <taxon>Suillus</taxon>
    </lineage>
</organism>
<feature type="signal peptide" evidence="1">
    <location>
        <begin position="1"/>
        <end position="20"/>
    </location>
</feature>
<evidence type="ECO:0008006" key="4">
    <source>
        <dbReference type="Google" id="ProtNLM"/>
    </source>
</evidence>
<accession>A0A9P7IXQ2</accession>
<dbReference type="OrthoDB" id="3867244at2759"/>
<sequence>MRFSLLAVIAALTAFMSVSATPGVFSRACTADGESCGESSECCSFALCNRIVVGCAILRTGKILKSWHVARVSHFSAFVFNGVIHGSIPNMILTRKRSI</sequence>
<dbReference type="EMBL" id="JABBWG010000237">
    <property type="protein sequence ID" value="KAG1796884.1"/>
    <property type="molecule type" value="Genomic_DNA"/>
</dbReference>
<dbReference type="RefSeq" id="XP_041185417.1">
    <property type="nucleotide sequence ID" value="XM_041337432.1"/>
</dbReference>
<name>A0A9P7IXQ2_9AGAM</name>
<comment type="caution">
    <text evidence="2">The sequence shown here is derived from an EMBL/GenBank/DDBJ whole genome shotgun (WGS) entry which is preliminary data.</text>
</comment>
<dbReference type="AlphaFoldDB" id="A0A9P7IXQ2"/>
<gene>
    <name evidence="2" type="ORF">BJ212DRAFT_1407239</name>
</gene>